<evidence type="ECO:0000313" key="2">
    <source>
        <dbReference type="Proteomes" id="UP000016922"/>
    </source>
</evidence>
<dbReference type="RefSeq" id="XP_008079206.1">
    <property type="nucleotide sequence ID" value="XM_008081015.1"/>
</dbReference>
<dbReference type="eggNOG" id="ENOG502QTEW">
    <property type="taxonomic scope" value="Eukaryota"/>
</dbReference>
<organism evidence="1 2">
    <name type="scientific">Glarea lozoyensis (strain ATCC 20868 / MF5171)</name>
    <dbReference type="NCBI Taxonomy" id="1116229"/>
    <lineage>
        <taxon>Eukaryota</taxon>
        <taxon>Fungi</taxon>
        <taxon>Dikarya</taxon>
        <taxon>Ascomycota</taxon>
        <taxon>Pezizomycotina</taxon>
        <taxon>Leotiomycetes</taxon>
        <taxon>Helotiales</taxon>
        <taxon>Helotiaceae</taxon>
        <taxon>Glarea</taxon>
    </lineage>
</organism>
<dbReference type="GeneID" id="19466120"/>
<keyword evidence="2" id="KW-1185">Reference proteome</keyword>
<dbReference type="AlphaFoldDB" id="S3DA93"/>
<accession>S3DA93</accession>
<gene>
    <name evidence="1" type="ORF">GLAREA_07067</name>
</gene>
<dbReference type="STRING" id="1116229.S3DA93"/>
<dbReference type="Pfam" id="PF12929">
    <property type="entry name" value="Mid1"/>
    <property type="match status" value="1"/>
</dbReference>
<sequence length="654" mass="70727">MPFPKLSPLQSRVAASLGASICLLLLYLAFASPHFAYATDVVSTLPEDHNHDRLLAGPFLDVELGSNLDSGELSYSPDFLGVDRGIIGRAPTSNEPIPLINNVRQADNVPMGSVVSYVFTNSSVWGNKSTAPLTPAMIRRQLLVERHAMQKGTDQKMETIRELKKRQNSASNRTVYITVTACDQPAPIDPNGGFSPPPQLEIYVSVSEDNKVPGPNKSPQTTTELDRGFGMVEVNATSNVYIGVYGKNATAYQGVWNAEIAVSIDAPYHYYHDNENMAFVDSDSSSAYLSADDPSVYNGDLSDGDNLARASKPYVLFASSTTPSTIYGLQNSACGLATKAQFMPDGIRPGQVVSNVQTWLTRKRDGLVPEQRFSVSGLAPGTTYDAILAIPRDPNNSGTVGGGGQVFKRQTFSTLSDSNCALVTNLTFCEGITYSVPSNPNLFPNETALRAVYDNYTITNFKYFENAMMQIPCNTTSSAQYSLATSCDNCTKAYKDWFCAVSLPRCTDFTKQDAFLQIRNVGSAFWNGTSLPTDTPTFKLANRTAAGRSSRNSLIDQVIQPGPYKELLPCDDLCYNVVRNCPAAIGFSCPLPGFVGFDTSYTQRFNLSADRAIMVPPQCNYPGASQTNAGNAISPLPSGLLGILSVSLLATLLM</sequence>
<dbReference type="OMA" id="YYGFLAM"/>
<dbReference type="InterPro" id="IPR036790">
    <property type="entry name" value="Frizzled_dom_sf"/>
</dbReference>
<reference evidence="1 2" key="1">
    <citation type="journal article" date="2013" name="BMC Genomics">
        <title>Genomics-driven discovery of the pneumocandin biosynthetic gene cluster in the fungus Glarea lozoyensis.</title>
        <authorList>
            <person name="Chen L."/>
            <person name="Yue Q."/>
            <person name="Zhang X."/>
            <person name="Xiang M."/>
            <person name="Wang C."/>
            <person name="Li S."/>
            <person name="Che Y."/>
            <person name="Ortiz-Lopez F.J."/>
            <person name="Bills G.F."/>
            <person name="Liu X."/>
            <person name="An Z."/>
        </authorList>
    </citation>
    <scope>NUCLEOTIDE SEQUENCE [LARGE SCALE GENOMIC DNA]</scope>
    <source>
        <strain evidence="2">ATCC 20868 / MF5171</strain>
    </source>
</reference>
<dbReference type="KEGG" id="glz:GLAREA_07067"/>
<dbReference type="PANTHER" id="PTHR39142:SF1">
    <property type="entry name" value="AEL197CP"/>
    <property type="match status" value="1"/>
</dbReference>
<dbReference type="EMBL" id="KE145357">
    <property type="protein sequence ID" value="EPE34054.1"/>
    <property type="molecule type" value="Genomic_DNA"/>
</dbReference>
<dbReference type="GO" id="GO:0005262">
    <property type="term" value="F:calcium channel activity"/>
    <property type="evidence" value="ECO:0007669"/>
    <property type="project" value="InterPro"/>
</dbReference>
<name>S3DA93_GLAL2</name>
<dbReference type="HOGENOM" id="CLU_018731_0_0_1"/>
<evidence type="ECO:0008006" key="3">
    <source>
        <dbReference type="Google" id="ProtNLM"/>
    </source>
</evidence>
<dbReference type="GO" id="GO:0098703">
    <property type="term" value="P:calcium ion import across plasma membrane"/>
    <property type="evidence" value="ECO:0007669"/>
    <property type="project" value="InterPro"/>
</dbReference>
<evidence type="ECO:0000313" key="1">
    <source>
        <dbReference type="EMBL" id="EPE34054.1"/>
    </source>
</evidence>
<dbReference type="Gene3D" id="1.10.2000.10">
    <property type="entry name" value="Frizzled cysteine-rich domain"/>
    <property type="match status" value="1"/>
</dbReference>
<dbReference type="OrthoDB" id="5405745at2759"/>
<dbReference type="Proteomes" id="UP000016922">
    <property type="component" value="Unassembled WGS sequence"/>
</dbReference>
<protein>
    <recommendedName>
        <fullName evidence="3">FZ domain-containing protein</fullName>
    </recommendedName>
</protein>
<dbReference type="InterPro" id="IPR024338">
    <property type="entry name" value="MID1/Yam8"/>
</dbReference>
<proteinExistence type="predicted"/>
<dbReference type="PANTHER" id="PTHR39142">
    <property type="entry name" value="MID1P"/>
    <property type="match status" value="1"/>
</dbReference>